<gene>
    <name evidence="1" type="ORF">BD324DRAFT_631553</name>
</gene>
<dbReference type="OrthoDB" id="5410040at2759"/>
<evidence type="ECO:0000313" key="1">
    <source>
        <dbReference type="EMBL" id="ORX35759.1"/>
    </source>
</evidence>
<evidence type="ECO:0000313" key="2">
    <source>
        <dbReference type="Proteomes" id="UP000193218"/>
    </source>
</evidence>
<dbReference type="AlphaFoldDB" id="A0A1Y1UCM2"/>
<keyword evidence="2" id="KW-1185">Reference proteome</keyword>
<protein>
    <submittedName>
        <fullName evidence="1">Uncharacterized protein</fullName>
    </submittedName>
</protein>
<name>A0A1Y1UCM2_9TREE</name>
<reference evidence="1 2" key="1">
    <citation type="submission" date="2017-03" db="EMBL/GenBank/DDBJ databases">
        <title>Widespread Adenine N6-methylation of Active Genes in Fungi.</title>
        <authorList>
            <consortium name="DOE Joint Genome Institute"/>
            <person name="Mondo S.J."/>
            <person name="Dannebaum R.O."/>
            <person name="Kuo R.C."/>
            <person name="Louie K.B."/>
            <person name="Bewick A.J."/>
            <person name="Labutti K."/>
            <person name="Haridas S."/>
            <person name="Kuo A."/>
            <person name="Salamov A."/>
            <person name="Ahrendt S.R."/>
            <person name="Lau R."/>
            <person name="Bowen B.P."/>
            <person name="Lipzen A."/>
            <person name="Sullivan W."/>
            <person name="Andreopoulos W.B."/>
            <person name="Clum A."/>
            <person name="Lindquist E."/>
            <person name="Daum C."/>
            <person name="Northen T.R."/>
            <person name="Ramamoorthy G."/>
            <person name="Schmitz R.J."/>
            <person name="Gryganskyi A."/>
            <person name="Culley D."/>
            <person name="Magnuson J."/>
            <person name="James T.Y."/>
            <person name="O'Malley M.A."/>
            <person name="Stajich J.E."/>
            <person name="Spatafora J.W."/>
            <person name="Visel A."/>
            <person name="Grigoriev I.V."/>
        </authorList>
    </citation>
    <scope>NUCLEOTIDE SEQUENCE [LARGE SCALE GENOMIC DNA]</scope>
    <source>
        <strain evidence="1 2">NRRL Y-17943</strain>
    </source>
</reference>
<comment type="caution">
    <text evidence="1">The sequence shown here is derived from an EMBL/GenBank/DDBJ whole genome shotgun (WGS) entry which is preliminary data.</text>
</comment>
<dbReference type="InParanoid" id="A0A1Y1UCM2"/>
<dbReference type="RefSeq" id="XP_021869923.1">
    <property type="nucleotide sequence ID" value="XM_022016444.1"/>
</dbReference>
<organism evidence="1 2">
    <name type="scientific">Kockovaella imperatae</name>
    <dbReference type="NCBI Taxonomy" id="4999"/>
    <lineage>
        <taxon>Eukaryota</taxon>
        <taxon>Fungi</taxon>
        <taxon>Dikarya</taxon>
        <taxon>Basidiomycota</taxon>
        <taxon>Agaricomycotina</taxon>
        <taxon>Tremellomycetes</taxon>
        <taxon>Tremellales</taxon>
        <taxon>Cuniculitremaceae</taxon>
        <taxon>Kockovaella</taxon>
    </lineage>
</organism>
<dbReference type="EMBL" id="NBSH01000010">
    <property type="protein sequence ID" value="ORX35759.1"/>
    <property type="molecule type" value="Genomic_DNA"/>
</dbReference>
<accession>A0A1Y1UCM2</accession>
<sequence>MAPLLRAYFAPRQRSLLSSLFAVTFLGAVLVVAFPCPAKPIDRLLGRKRIEGVSFTQEQEQEIIVMMNERSKRKFLPER</sequence>
<proteinExistence type="predicted"/>
<dbReference type="GeneID" id="33558253"/>
<dbReference type="Proteomes" id="UP000193218">
    <property type="component" value="Unassembled WGS sequence"/>
</dbReference>